<evidence type="ECO:0000259" key="2">
    <source>
        <dbReference type="Pfam" id="PF12697"/>
    </source>
</evidence>
<gene>
    <name evidence="3" type="ORF">SAMN05421684_0404</name>
</gene>
<reference evidence="4" key="1">
    <citation type="submission" date="2016-10" db="EMBL/GenBank/DDBJ databases">
        <authorList>
            <person name="Varghese N."/>
            <person name="Submissions S."/>
        </authorList>
    </citation>
    <scope>NUCLEOTIDE SEQUENCE [LARGE SCALE GENOMIC DNA]</scope>
    <source>
        <strain evidence="4">DSM 44718</strain>
    </source>
</reference>
<dbReference type="PROSITE" id="PS51257">
    <property type="entry name" value="PROKAR_LIPOPROTEIN"/>
    <property type="match status" value="1"/>
</dbReference>
<keyword evidence="1" id="KW-0732">Signal</keyword>
<dbReference type="EMBL" id="FNQB01000001">
    <property type="protein sequence ID" value="SDY56805.1"/>
    <property type="molecule type" value="Genomic_DNA"/>
</dbReference>
<dbReference type="STRING" id="137265.SAMN05421684_0404"/>
<dbReference type="InterPro" id="IPR029058">
    <property type="entry name" value="AB_hydrolase_fold"/>
</dbReference>
<dbReference type="Proteomes" id="UP000199632">
    <property type="component" value="Unassembled WGS sequence"/>
</dbReference>
<evidence type="ECO:0000313" key="4">
    <source>
        <dbReference type="Proteomes" id="UP000199632"/>
    </source>
</evidence>
<accession>A0A1H3KYS0</accession>
<proteinExistence type="predicted"/>
<feature type="domain" description="AB hydrolase-1" evidence="2">
    <location>
        <begin position="94"/>
        <end position="211"/>
    </location>
</feature>
<dbReference type="PRINTS" id="PR00111">
    <property type="entry name" value="ABHYDROLASE"/>
</dbReference>
<dbReference type="SUPFAM" id="SSF53474">
    <property type="entry name" value="alpha/beta-Hydrolases"/>
    <property type="match status" value="1"/>
</dbReference>
<dbReference type="GO" id="GO:0003824">
    <property type="term" value="F:catalytic activity"/>
    <property type="evidence" value="ECO:0007669"/>
    <property type="project" value="UniProtKB-ARBA"/>
</dbReference>
<organism evidence="3 4">
    <name type="scientific">Asanoa ishikariensis</name>
    <dbReference type="NCBI Taxonomy" id="137265"/>
    <lineage>
        <taxon>Bacteria</taxon>
        <taxon>Bacillati</taxon>
        <taxon>Actinomycetota</taxon>
        <taxon>Actinomycetes</taxon>
        <taxon>Micromonosporales</taxon>
        <taxon>Micromonosporaceae</taxon>
        <taxon>Asanoa</taxon>
    </lineage>
</organism>
<dbReference type="Gene3D" id="3.40.50.1820">
    <property type="entry name" value="alpha/beta hydrolase"/>
    <property type="match status" value="1"/>
</dbReference>
<sequence length="256" mass="25214">MRRGMLACAAVAVLLLAGCGSDEGGAVAVAPSPTGPVPGASCPGMASGVGAKPVHFGVDGATNLAGLIGGKGTTGVVLAHQAEADLCQWILGFNELIDKGYRVLAFDFHGHGSSESSEVGFDEDVVAAAATLRADGATSIVLVGASMGGTFSIAATPKITPPVAGVVSVSAPLAYGGVSAQQETPKISVPALFLANQDDGLFGDAAKEFKAAATASPDAQVLVTSGAIHGVPLVIEGGDAKLRAAYFAFLAKNAPA</sequence>
<dbReference type="Pfam" id="PF12697">
    <property type="entry name" value="Abhydrolase_6"/>
    <property type="match status" value="1"/>
</dbReference>
<dbReference type="AlphaFoldDB" id="A0A1H3KYS0"/>
<name>A0A1H3KYS0_9ACTN</name>
<protein>
    <submittedName>
        <fullName evidence="3">Pimeloyl-ACP methyl ester carboxylesterase</fullName>
    </submittedName>
</protein>
<evidence type="ECO:0000256" key="1">
    <source>
        <dbReference type="SAM" id="SignalP"/>
    </source>
</evidence>
<dbReference type="OrthoDB" id="3531232at2"/>
<evidence type="ECO:0000313" key="3">
    <source>
        <dbReference type="EMBL" id="SDY56805.1"/>
    </source>
</evidence>
<feature type="chain" id="PRO_5039167689" evidence="1">
    <location>
        <begin position="25"/>
        <end position="256"/>
    </location>
</feature>
<keyword evidence="4" id="KW-1185">Reference proteome</keyword>
<feature type="signal peptide" evidence="1">
    <location>
        <begin position="1"/>
        <end position="24"/>
    </location>
</feature>
<dbReference type="InterPro" id="IPR000073">
    <property type="entry name" value="AB_hydrolase_1"/>
</dbReference>